<dbReference type="PROSITE" id="PS51419">
    <property type="entry name" value="RAB"/>
    <property type="match status" value="1"/>
</dbReference>
<organism evidence="16 17">
    <name type="scientific">Zingiber officinale</name>
    <name type="common">Ginger</name>
    <name type="synonym">Amomum zingiber</name>
    <dbReference type="NCBI Taxonomy" id="94328"/>
    <lineage>
        <taxon>Eukaryota</taxon>
        <taxon>Viridiplantae</taxon>
        <taxon>Streptophyta</taxon>
        <taxon>Embryophyta</taxon>
        <taxon>Tracheophyta</taxon>
        <taxon>Spermatophyta</taxon>
        <taxon>Magnoliopsida</taxon>
        <taxon>Liliopsida</taxon>
        <taxon>Zingiberales</taxon>
        <taxon>Zingiberaceae</taxon>
        <taxon>Zingiber</taxon>
    </lineage>
</organism>
<dbReference type="GO" id="GO:0005525">
    <property type="term" value="F:GTP binding"/>
    <property type="evidence" value="ECO:0007669"/>
    <property type="project" value="UniProtKB-KW"/>
</dbReference>
<keyword evidence="8" id="KW-0449">Lipoprotein</keyword>
<evidence type="ECO:0000313" key="16">
    <source>
        <dbReference type="EMBL" id="KAG6537251.1"/>
    </source>
</evidence>
<dbReference type="GO" id="GO:0071014">
    <property type="term" value="C:post-mRNA release spliceosomal complex"/>
    <property type="evidence" value="ECO:0007669"/>
    <property type="project" value="TreeGrafter"/>
</dbReference>
<feature type="region of interest" description="Disordered" evidence="12">
    <location>
        <begin position="1307"/>
        <end position="1326"/>
    </location>
</feature>
<keyword evidence="4" id="KW-0547">Nucleotide-binding</keyword>
<evidence type="ECO:0000256" key="1">
    <source>
        <dbReference type="ARBA" id="ARBA00006270"/>
    </source>
</evidence>
<dbReference type="FunFam" id="3.40.50.300:FF:000295">
    <property type="entry name" value="Ras-related protein Rab7"/>
    <property type="match status" value="1"/>
</dbReference>
<feature type="region of interest" description="Disordered" evidence="12">
    <location>
        <begin position="1645"/>
        <end position="1670"/>
    </location>
</feature>
<feature type="compositionally biased region" description="Basic and acidic residues" evidence="12">
    <location>
        <begin position="1392"/>
        <end position="1405"/>
    </location>
</feature>
<dbReference type="SMART" id="SM00175">
    <property type="entry name" value="RAB"/>
    <property type="match status" value="1"/>
</dbReference>
<evidence type="ECO:0000256" key="2">
    <source>
        <dbReference type="ARBA" id="ARBA00006795"/>
    </source>
</evidence>
<dbReference type="GO" id="GO:0015031">
    <property type="term" value="P:protein transport"/>
    <property type="evidence" value="ECO:0007669"/>
    <property type="project" value="UniProtKB-KW"/>
</dbReference>
<dbReference type="GO" id="GO:0000398">
    <property type="term" value="P:mRNA splicing, via spliceosome"/>
    <property type="evidence" value="ECO:0007669"/>
    <property type="project" value="TreeGrafter"/>
</dbReference>
<feature type="domain" description="DUF4216" evidence="15">
    <location>
        <begin position="404"/>
        <end position="475"/>
    </location>
</feature>
<dbReference type="InterPro" id="IPR004242">
    <property type="entry name" value="Transposase_21"/>
</dbReference>
<evidence type="ECO:0000256" key="8">
    <source>
        <dbReference type="ARBA" id="ARBA00023288"/>
    </source>
</evidence>
<feature type="domain" description="Cwf19-like protein C-terminal" evidence="13">
    <location>
        <begin position="1990"/>
        <end position="2074"/>
    </location>
</feature>
<evidence type="ECO:0000313" key="17">
    <source>
        <dbReference type="Proteomes" id="UP000734854"/>
    </source>
</evidence>
<dbReference type="SMART" id="SM00173">
    <property type="entry name" value="RAS"/>
    <property type="match status" value="1"/>
</dbReference>
<feature type="region of interest" description="Disordered" evidence="12">
    <location>
        <begin position="564"/>
        <end position="602"/>
    </location>
</feature>
<dbReference type="Proteomes" id="UP000734854">
    <property type="component" value="Unassembled WGS sequence"/>
</dbReference>
<dbReference type="EMBL" id="JACMSC010000001">
    <property type="protein sequence ID" value="KAG6537251.1"/>
    <property type="molecule type" value="Genomic_DNA"/>
</dbReference>
<keyword evidence="17" id="KW-1185">Reference proteome</keyword>
<dbReference type="InterPro" id="IPR004252">
    <property type="entry name" value="Probable_transposase_24"/>
</dbReference>
<dbReference type="Pfam" id="PF13952">
    <property type="entry name" value="DUF4216"/>
    <property type="match status" value="1"/>
</dbReference>
<feature type="domain" description="Cwf19-like C-terminal" evidence="14">
    <location>
        <begin position="1859"/>
        <end position="1981"/>
    </location>
</feature>
<feature type="region of interest" description="Disordered" evidence="12">
    <location>
        <begin position="1392"/>
        <end position="1466"/>
    </location>
</feature>
<dbReference type="Pfam" id="PF04676">
    <property type="entry name" value="CwfJ_C_2"/>
    <property type="match status" value="1"/>
</dbReference>
<evidence type="ECO:0000259" key="15">
    <source>
        <dbReference type="Pfam" id="PF13952"/>
    </source>
</evidence>
<keyword evidence="11" id="KW-0175">Coiled coil</keyword>
<gene>
    <name evidence="16" type="ORF">ZIOFF_002338</name>
</gene>
<dbReference type="SUPFAM" id="SSF52540">
    <property type="entry name" value="P-loop containing nucleoside triphosphate hydrolases"/>
    <property type="match status" value="1"/>
</dbReference>
<name>A0A8J5HW51_ZINOF</name>
<dbReference type="InterPro" id="IPR005225">
    <property type="entry name" value="Small_GTP-bd"/>
</dbReference>
<dbReference type="SMART" id="SM00174">
    <property type="entry name" value="RHO"/>
    <property type="match status" value="1"/>
</dbReference>
<keyword evidence="3" id="KW-0813">Transport</keyword>
<comment type="similarity">
    <text evidence="2">Belongs to the CWF19 family.</text>
</comment>
<dbReference type="PROSITE" id="PS51421">
    <property type="entry name" value="RAS"/>
    <property type="match status" value="1"/>
</dbReference>
<dbReference type="Gene3D" id="3.40.50.300">
    <property type="entry name" value="P-loop containing nucleotide triphosphate hydrolases"/>
    <property type="match status" value="1"/>
</dbReference>
<feature type="coiled-coil region" evidence="11">
    <location>
        <begin position="890"/>
        <end position="953"/>
    </location>
</feature>
<dbReference type="PANTHER" id="PTHR12072:SF5">
    <property type="entry name" value="CWF19-LIKE PROTEIN 2"/>
    <property type="match status" value="1"/>
</dbReference>
<proteinExistence type="inferred from homology"/>
<keyword evidence="9" id="KW-0636">Prenylation</keyword>
<sequence length="2371" mass="271409">MTHPSHGEAWKHFDRTYSSFASDPRNVRLGLCTDGFSPFGHQSTPYSCWPVIITIYNLPPWMCMQKPFMFLNMVIPGPKSPGKNIDVFLHPLIDELRELWTTGVKTYDVCSKQNFQMKAALLWTISDFPAYAMLSGWSTHGWLPCPYCMEHTKSFQLKCGRKASWFDCHRQFLPRDHPFRRQAYKFRKGKVEIDSPPLRLSGEDIYQRVNRLPHVTFGKPPSATQPIDGFGKTHNWVKRSIFWELPYWQTNLIRYNLDVMHIEKNVFDNVFNTIMDVKDKTKDNAKARKDLEQLCSRPELHLIEHANGINDKELQILCDQEFPQWLLTYIQEHPFEVDDDIKKLAHGPNRRVSSHKGYFVNGFKFEIMEHGRFKATSNYGVCVLGSTINEYEVDYYGVLEEILELNYYGLKDVIVLFKCHWYDTSDKGMKVHRLGLVEINHKSKLNTNDPFILAAQAQQVYYTRSPTIKQEMNDWVTACKVKARGKFDIPFLEKQDENVSPIVEVAYQEEEISTPNNVLTDIDIDDVNIILNVDKEELNEMEIEELRRVMNGKQVIVDSDELEEELEDFDEDEETQDETDCDSNNSDSELMQHDTTHGLDNIPNEIQDEVGRQISDDNVINDARCEEDSSSVVRRRGPNQGSQIPTNIDRRTKINVVMNKFVENEVPREITNDIKGVIKGLRYNWDNFTDREMKKVWNENSSERYRASIHLAKKAALSSAQEDLGRKPDILDMIGRGPDWMEANIWNDLVKIHWNKEDHKSKCEIARKNKMTAKDGSTTKHTGGSISFGAHRERMKKDLGRDVDEFEVFERMHKRKQGTGEFVDNKSAREQYKERQNVDDQSTQPSFNLKSWCDVVGDPCKGRVYGFGRNQHFRRSYNGSSNEICSHEKNKELSQEIEDMRAISKRMEEEITESKNKLELVIKENRQREEQLIEEGRQREENLKEMVRKMIQEAGYTNHLYPGGSGPRSSSSSRDQNQFLLLVPVVASIMPCIHKVHFLSQRGNPIPSSLFLGVAGSLSSYLYLWPALLSPHPSRVGGTREVHLHLDPRTYKGPLFLTFGWRQFHSYFAKVGGTKRGRKLVFGLLGGEEEEKIIAHTMSKRRKGIHRRSRGRGHTTTHAGALCLHSLILCRATPARLSARDSIRASVSLFGLPLARPVCSPGLPHARPVCSRGLLFARSVCLSLDLFARPVYLSPGLSASRQTCLLARSAFHQTCLSARYAFRQTCLSAPTCLFVCPTPDRPTYLTPGIPFSFSEAKLGCDVVPLSPRRVLTLRSSLVSPFLGVPLLPFPFLTVQICSSRQIRVSSRHRPSRDLPPSVGIRQRRPVAATPSLSDRVRLIFLKSLPDSPLPATRAACCCLTCLPPGCCQFFAQQELKTMFSGIKFIPKEKLLSEKSQSDSDESGDKKIKRIDTRKRRQESSDDYSSSSEDNERKGKIKRKQRKRSREVKKKRKEKRSEDVSNNDSDRDLFRQNNEEIVRKELGLDWMLRPTDKMIENIHAHEKEATEEHEAVEEQRTHPRELNPYLKENGSGYPDDSMISDISGKPSSSAVGDGGASWRLKALKRAKEQAAREGRKLDKVVEERWGSLGQLTASVAASRAAPSHAHLHAIRDRRKGPSQFPESVLSDRTTRSIQQIHGEYNDISSRNSEMRRPKHDNLSWKKRRSSNMSAEDKSLISSAISDLNKFANDGSFMERISQHQNKSADVSTYSADPSPRENDQVEKRLQSLKEEVYEEKSLQPQTPVLSANQLAAKVLQLRMKGKHEEAEKLVKEMEAMFEKADADTKAVRLETQGSKDRYVMKQTSRKHKRREDDADLHLVQTIMQNKKYSLGEEDEYGFDVAPSKKNNKRKKDVAEDRKFSKRLLTQQERCQFCFENPSRPKHLVVSIANFTYLMLPQRQPIVEGHCCILPMQHEAATRSVDRNVGDEIRNFKKCLVKMFASQDKDVLFLETVVQLSKQRRHCLLECIPIPSERAEEAPMYFRKALEEAEEEWGQHEMKKVIPTKGNLRQVIPENFSYFHVEFGLDKGFVHVIDKDSNFESGFGLNVVRGLLRLPEEDMYRSRRHESTDKQQQAKKLAMAKVPLDWLDSWAQVKDSKLSNHGAGRKVVAKRGFNLGIGEETLIESARGFILLLRFADLGIHGVPSAYASQSHHPRRQRVRVGKTSLMNQYVNKKFSNQYKATIGADFLTKEVQIDDRLFTLQYDLLGSLVISVLEETCHTWSVFRVIWDTAGQERFQSLGVAFYRGADCCVLVYDVNVMKSFDNLNNWREEFLIQASPSDPENFPFILLGNKIDIDGGNSRVVSEKKAKAWCASKGNIPYFETSAKEGFNVEAAFQCIAKNALKNEPEEDIYLPDTIDVAGRATQQNSSGCEC</sequence>
<evidence type="ECO:0000259" key="14">
    <source>
        <dbReference type="Pfam" id="PF04677"/>
    </source>
</evidence>
<dbReference type="Pfam" id="PF02992">
    <property type="entry name" value="Transposase_21"/>
    <property type="match status" value="1"/>
</dbReference>
<dbReference type="PRINTS" id="PR00449">
    <property type="entry name" value="RASTRNSFRMNG"/>
</dbReference>
<accession>A0A8J5HW51</accession>
<feature type="compositionally biased region" description="Basic and acidic residues" evidence="12">
    <location>
        <begin position="1500"/>
        <end position="1520"/>
    </location>
</feature>
<feature type="compositionally biased region" description="Basic and acidic residues" evidence="12">
    <location>
        <begin position="1454"/>
        <end position="1466"/>
    </location>
</feature>
<dbReference type="InterPro" id="IPR006767">
    <property type="entry name" value="Cwf19-like_C_dom-2"/>
</dbReference>
<protein>
    <recommendedName>
        <fullName evidence="18">CWF19-like protein 2</fullName>
    </recommendedName>
</protein>
<evidence type="ECO:0008006" key="18">
    <source>
        <dbReference type="Google" id="ProtNLM"/>
    </source>
</evidence>
<feature type="compositionally biased region" description="Basic residues" evidence="12">
    <location>
        <begin position="1434"/>
        <end position="1453"/>
    </location>
</feature>
<comment type="similarity">
    <text evidence="1">Belongs to the small GTPase superfamily. Rab family.</text>
</comment>
<dbReference type="Pfam" id="PF04677">
    <property type="entry name" value="CwfJ_C_1"/>
    <property type="match status" value="1"/>
</dbReference>
<keyword evidence="7" id="KW-0472">Membrane</keyword>
<dbReference type="InterPro" id="IPR006768">
    <property type="entry name" value="Cwf19-like_C_dom-1"/>
</dbReference>
<dbReference type="GO" id="GO:0003924">
    <property type="term" value="F:GTPase activity"/>
    <property type="evidence" value="ECO:0007669"/>
    <property type="project" value="InterPro"/>
</dbReference>
<evidence type="ECO:0000256" key="4">
    <source>
        <dbReference type="ARBA" id="ARBA00022741"/>
    </source>
</evidence>
<comment type="caution">
    <text evidence="16">The sequence shown here is derived from an EMBL/GenBank/DDBJ whole genome shotgun (WGS) entry which is preliminary data.</text>
</comment>
<evidence type="ECO:0000256" key="11">
    <source>
        <dbReference type="SAM" id="Coils"/>
    </source>
</evidence>
<dbReference type="PANTHER" id="PTHR12072">
    <property type="entry name" value="CWF19, CELL CYCLE CONTROL PROTEIN"/>
    <property type="match status" value="1"/>
</dbReference>
<evidence type="ECO:0000256" key="10">
    <source>
        <dbReference type="ARBA" id="ARBA00046278"/>
    </source>
</evidence>
<dbReference type="NCBIfam" id="TIGR00231">
    <property type="entry name" value="small_GTP"/>
    <property type="match status" value="1"/>
</dbReference>
<feature type="compositionally biased region" description="Polar residues" evidence="12">
    <location>
        <begin position="1697"/>
        <end position="1710"/>
    </location>
</feature>
<dbReference type="InterPro" id="IPR027417">
    <property type="entry name" value="P-loop_NTPase"/>
</dbReference>
<feature type="region of interest" description="Disordered" evidence="12">
    <location>
        <begin position="824"/>
        <end position="843"/>
    </location>
</feature>
<dbReference type="Pfam" id="PF00071">
    <property type="entry name" value="Ras"/>
    <property type="match status" value="2"/>
</dbReference>
<dbReference type="InterPro" id="IPR040194">
    <property type="entry name" value="Cwf19-like"/>
</dbReference>
<comment type="subcellular location">
    <subcellularLocation>
        <location evidence="10">Endomembrane system</location>
        <topology evidence="10">Lipid-anchor</topology>
        <orientation evidence="10">Cytoplasmic side</orientation>
    </subcellularLocation>
</comment>
<feature type="region of interest" description="Disordered" evidence="12">
    <location>
        <begin position="1696"/>
        <end position="1719"/>
    </location>
</feature>
<dbReference type="GO" id="GO:0012505">
    <property type="term" value="C:endomembrane system"/>
    <property type="evidence" value="ECO:0007669"/>
    <property type="project" value="UniProtKB-SubCell"/>
</dbReference>
<feature type="region of interest" description="Disordered" evidence="12">
    <location>
        <begin position="1500"/>
        <end position="1554"/>
    </location>
</feature>
<evidence type="ECO:0000256" key="7">
    <source>
        <dbReference type="ARBA" id="ARBA00023136"/>
    </source>
</evidence>
<evidence type="ECO:0000256" key="9">
    <source>
        <dbReference type="ARBA" id="ARBA00023289"/>
    </source>
</evidence>
<feature type="region of interest" description="Disordered" evidence="12">
    <location>
        <begin position="625"/>
        <end position="646"/>
    </location>
</feature>
<evidence type="ECO:0000256" key="3">
    <source>
        <dbReference type="ARBA" id="ARBA00022448"/>
    </source>
</evidence>
<feature type="compositionally biased region" description="Basic residues" evidence="12">
    <location>
        <begin position="1406"/>
        <end position="1416"/>
    </location>
</feature>
<dbReference type="Pfam" id="PF03004">
    <property type="entry name" value="Transposase_24"/>
    <property type="match status" value="1"/>
</dbReference>
<keyword evidence="6" id="KW-0342">GTP-binding</keyword>
<evidence type="ECO:0000256" key="12">
    <source>
        <dbReference type="SAM" id="MobiDB-lite"/>
    </source>
</evidence>
<dbReference type="CDD" id="cd01862">
    <property type="entry name" value="Rab7"/>
    <property type="match status" value="1"/>
</dbReference>
<feature type="compositionally biased region" description="Basic and acidic residues" evidence="12">
    <location>
        <begin position="1647"/>
        <end position="1658"/>
    </location>
</feature>
<keyword evidence="5" id="KW-0653">Protein transport</keyword>
<dbReference type="InterPro" id="IPR001806">
    <property type="entry name" value="Small_GTPase"/>
</dbReference>
<feature type="compositionally biased region" description="Basic and acidic residues" evidence="12">
    <location>
        <begin position="824"/>
        <end position="838"/>
    </location>
</feature>
<reference evidence="16 17" key="1">
    <citation type="submission" date="2020-08" db="EMBL/GenBank/DDBJ databases">
        <title>Plant Genome Project.</title>
        <authorList>
            <person name="Zhang R.-G."/>
        </authorList>
    </citation>
    <scope>NUCLEOTIDE SEQUENCE [LARGE SCALE GENOMIC DNA]</scope>
    <source>
        <tissue evidence="16">Rhizome</tissue>
    </source>
</reference>
<feature type="compositionally biased region" description="Acidic residues" evidence="12">
    <location>
        <begin position="564"/>
        <end position="581"/>
    </location>
</feature>
<evidence type="ECO:0000259" key="13">
    <source>
        <dbReference type="Pfam" id="PF04676"/>
    </source>
</evidence>
<dbReference type="InterPro" id="IPR025312">
    <property type="entry name" value="DUF4216"/>
</dbReference>
<evidence type="ECO:0000256" key="6">
    <source>
        <dbReference type="ARBA" id="ARBA00023134"/>
    </source>
</evidence>
<evidence type="ECO:0000256" key="5">
    <source>
        <dbReference type="ARBA" id="ARBA00022927"/>
    </source>
</evidence>